<organism evidence="9 10">
    <name type="scientific">Gnomoniopsis smithogilvyi</name>
    <dbReference type="NCBI Taxonomy" id="1191159"/>
    <lineage>
        <taxon>Eukaryota</taxon>
        <taxon>Fungi</taxon>
        <taxon>Dikarya</taxon>
        <taxon>Ascomycota</taxon>
        <taxon>Pezizomycotina</taxon>
        <taxon>Sordariomycetes</taxon>
        <taxon>Sordariomycetidae</taxon>
        <taxon>Diaporthales</taxon>
        <taxon>Gnomoniaceae</taxon>
        <taxon>Gnomoniopsis</taxon>
    </lineage>
</organism>
<dbReference type="InterPro" id="IPR049326">
    <property type="entry name" value="Rhodopsin_dom_fungi"/>
</dbReference>
<keyword evidence="4 7" id="KW-0472">Membrane</keyword>
<accession>A0A9W8YXM0</accession>
<feature type="transmembrane region" description="Helical" evidence="7">
    <location>
        <begin position="59"/>
        <end position="82"/>
    </location>
</feature>
<gene>
    <name evidence="9" type="ORF">N0V93_003705</name>
</gene>
<feature type="transmembrane region" description="Helical" evidence="7">
    <location>
        <begin position="205"/>
        <end position="222"/>
    </location>
</feature>
<comment type="caution">
    <text evidence="9">The sequence shown here is derived from an EMBL/GenBank/DDBJ whole genome shotgun (WGS) entry which is preliminary data.</text>
</comment>
<dbReference type="Pfam" id="PF20684">
    <property type="entry name" value="Fung_rhodopsin"/>
    <property type="match status" value="1"/>
</dbReference>
<dbReference type="AlphaFoldDB" id="A0A9W8YXM0"/>
<proteinExistence type="inferred from homology"/>
<reference evidence="9" key="1">
    <citation type="submission" date="2022-10" db="EMBL/GenBank/DDBJ databases">
        <title>Tapping the CABI collections for fungal endophytes: first genome assemblies for Collariella, Neodidymelliopsis, Ascochyta clinopodiicola, Didymella pomorum, Didymosphaeria variabile, Neocosmospora piperis and Neocucurbitaria cava.</title>
        <authorList>
            <person name="Hill R."/>
        </authorList>
    </citation>
    <scope>NUCLEOTIDE SEQUENCE</scope>
    <source>
        <strain evidence="9">IMI 355082</strain>
    </source>
</reference>
<evidence type="ECO:0000256" key="2">
    <source>
        <dbReference type="ARBA" id="ARBA00022692"/>
    </source>
</evidence>
<dbReference type="EMBL" id="JAPEVB010000002">
    <property type="protein sequence ID" value="KAJ4394487.1"/>
    <property type="molecule type" value="Genomic_DNA"/>
</dbReference>
<evidence type="ECO:0000313" key="10">
    <source>
        <dbReference type="Proteomes" id="UP001140453"/>
    </source>
</evidence>
<dbReference type="PANTHER" id="PTHR33048:SF47">
    <property type="entry name" value="INTEGRAL MEMBRANE PROTEIN-RELATED"/>
    <property type="match status" value="1"/>
</dbReference>
<dbReference type="PANTHER" id="PTHR33048">
    <property type="entry name" value="PTH11-LIKE INTEGRAL MEMBRANE PROTEIN (AFU_ORTHOLOGUE AFUA_5G11245)"/>
    <property type="match status" value="1"/>
</dbReference>
<evidence type="ECO:0000256" key="7">
    <source>
        <dbReference type="SAM" id="Phobius"/>
    </source>
</evidence>
<dbReference type="Proteomes" id="UP001140453">
    <property type="component" value="Unassembled WGS sequence"/>
</dbReference>
<feature type="transmembrane region" description="Helical" evidence="7">
    <location>
        <begin position="234"/>
        <end position="255"/>
    </location>
</feature>
<feature type="region of interest" description="Disordered" evidence="6">
    <location>
        <begin position="385"/>
        <end position="416"/>
    </location>
</feature>
<keyword evidence="10" id="KW-1185">Reference proteome</keyword>
<evidence type="ECO:0000256" key="6">
    <source>
        <dbReference type="SAM" id="MobiDB-lite"/>
    </source>
</evidence>
<name>A0A9W8YXM0_9PEZI</name>
<evidence type="ECO:0000256" key="3">
    <source>
        <dbReference type="ARBA" id="ARBA00022989"/>
    </source>
</evidence>
<feature type="transmembrane region" description="Helical" evidence="7">
    <location>
        <begin position="275"/>
        <end position="297"/>
    </location>
</feature>
<feature type="transmembrane region" description="Helical" evidence="7">
    <location>
        <begin position="102"/>
        <end position="123"/>
    </location>
</feature>
<comment type="similarity">
    <text evidence="5">Belongs to the SAT4 family.</text>
</comment>
<protein>
    <recommendedName>
        <fullName evidence="8">Rhodopsin domain-containing protein</fullName>
    </recommendedName>
</protein>
<dbReference type="InterPro" id="IPR052337">
    <property type="entry name" value="SAT4-like"/>
</dbReference>
<evidence type="ECO:0000313" key="9">
    <source>
        <dbReference type="EMBL" id="KAJ4394487.1"/>
    </source>
</evidence>
<evidence type="ECO:0000256" key="4">
    <source>
        <dbReference type="ARBA" id="ARBA00023136"/>
    </source>
</evidence>
<evidence type="ECO:0000259" key="8">
    <source>
        <dbReference type="Pfam" id="PF20684"/>
    </source>
</evidence>
<dbReference type="GO" id="GO:0016020">
    <property type="term" value="C:membrane"/>
    <property type="evidence" value="ECO:0007669"/>
    <property type="project" value="UniProtKB-SubCell"/>
</dbReference>
<sequence>MPQLQDLITLDNLHDPLPVWNHEATIYGLVISFLIFTTICVCMRLYVRFFVTRSPGYDDYVIVLNLMVIIAANIGCCLLVDAGLGKHFVLLGQAGMSNFVKVFWWSQALYNMALALVKLSLLFQYLRIINERPDLNQRKLRWSILFMIGLVTTWGIVESLLAWIPSNPISADWDFTGKPAQRWGYGSRDVEEFTATFFQQSASNMILDVAVLTLPMFSKSLWDTVRADEKSRRGLFGLFALGGLTLICSIARFATQIHSRATTYPSFDPTWYGPSTTVLSVLEVDLATIVASLPIFWPHLRRNIASILVTHEVEIKITRDSVYVREGGGEHGAHWDVEGGESDPWKLPKLNLRGDAVMLSDFKFEGQTTSESKETVVGRVAPERPGRAWSFGSRTYRSPSSRSSSKIPLTNSANRF</sequence>
<evidence type="ECO:0000256" key="1">
    <source>
        <dbReference type="ARBA" id="ARBA00004141"/>
    </source>
</evidence>
<feature type="domain" description="Rhodopsin" evidence="8">
    <location>
        <begin position="43"/>
        <end position="302"/>
    </location>
</feature>
<feature type="compositionally biased region" description="Low complexity" evidence="6">
    <location>
        <begin position="393"/>
        <end position="405"/>
    </location>
</feature>
<keyword evidence="2 7" id="KW-0812">Transmembrane</keyword>
<comment type="subcellular location">
    <subcellularLocation>
        <location evidence="1">Membrane</location>
        <topology evidence="1">Multi-pass membrane protein</topology>
    </subcellularLocation>
</comment>
<keyword evidence="3 7" id="KW-1133">Transmembrane helix</keyword>
<evidence type="ECO:0000256" key="5">
    <source>
        <dbReference type="ARBA" id="ARBA00038359"/>
    </source>
</evidence>
<feature type="compositionally biased region" description="Polar residues" evidence="6">
    <location>
        <begin position="406"/>
        <end position="416"/>
    </location>
</feature>
<feature type="transmembrane region" description="Helical" evidence="7">
    <location>
        <begin position="26"/>
        <end position="47"/>
    </location>
</feature>
<dbReference type="OrthoDB" id="61113at2759"/>
<feature type="transmembrane region" description="Helical" evidence="7">
    <location>
        <begin position="144"/>
        <end position="164"/>
    </location>
</feature>